<dbReference type="SUPFAM" id="SSF48239">
    <property type="entry name" value="Terpenoid cyclases/Protein prenyltransferases"/>
    <property type="match status" value="1"/>
</dbReference>
<feature type="domain" description="Alpha-2-macroglobulin" evidence="4">
    <location>
        <begin position="775"/>
        <end position="865"/>
    </location>
</feature>
<dbReference type="Gene3D" id="1.50.10.20">
    <property type="match status" value="1"/>
</dbReference>
<dbReference type="InterPro" id="IPR001599">
    <property type="entry name" value="Macroglobln_a2"/>
</dbReference>
<keyword evidence="5" id="KW-0614">Plasmid</keyword>
<dbReference type="InterPro" id="IPR051802">
    <property type="entry name" value="YfhM-like"/>
</dbReference>
<feature type="region of interest" description="Disordered" evidence="2">
    <location>
        <begin position="649"/>
        <end position="668"/>
    </location>
</feature>
<evidence type="ECO:0000259" key="4">
    <source>
        <dbReference type="SMART" id="SM01360"/>
    </source>
</evidence>
<proteinExistence type="inferred from homology"/>
<dbReference type="InterPro" id="IPR011626">
    <property type="entry name" value="Alpha-macroglobulin_TED"/>
</dbReference>
<geneLocation type="plasmid" evidence="5">
    <name>pDson01</name>
</geneLocation>
<dbReference type="CDD" id="cd02891">
    <property type="entry name" value="A2M_like"/>
    <property type="match status" value="1"/>
</dbReference>
<gene>
    <name evidence="5" type="ORF">ABOD76_02150</name>
</gene>
<dbReference type="Pfam" id="PF01835">
    <property type="entry name" value="MG2"/>
    <property type="match status" value="1"/>
</dbReference>
<dbReference type="InterPro" id="IPR008930">
    <property type="entry name" value="Terpenoid_cyclase/PrenylTrfase"/>
</dbReference>
<evidence type="ECO:0000256" key="1">
    <source>
        <dbReference type="ARBA" id="ARBA00010556"/>
    </source>
</evidence>
<dbReference type="KEGG" id="dsc:ABOD76_02150"/>
<sequence length="1479" mass="158542">MRQHPKRRLWERSILLAGLLFIGLAPAQSRISMYGGMFRTGQAIDVDVEAPLNTRFTVARVQDPAGMFTATTDPHSPQVPRGAPTRTLQTLRLTRGMGHTLHLGKLPSGVYVLRSGGASTVLLVTRLGLVVKRDQQRALTYTADQTTGQTRAARVWALGGGSTVADQDGLATFKGLAGSDEVYLARYGNDWAVSGASWNSYAAPLVKGYVYTDRPVYRAGQHVEFKAVLRTAGSLAPLAGRSVRVTVLSPFDDEVFRRTLTTTASGSLSAGLDLPQGAKLGEYRFRVQPAGAEGEGQSDIGGTFEVQAYQKPEYAVTLVPSAARAVQGERVRVHLSARYLFGGAVGGARVNYNVTRAPYYPPDFDAESLPPDQQLGGLDYGSDLVIQEETRLDAHGELDLMLPLERDASGRPVSYRIEAEVEDESRRTVSAQTRVIAFPAALNAEASTDRYIYTAGTPIRVALQTRDLDGVPRPAAVTLDLVRQTWEPSGKDWKLSETRLSRAQVRTNATGVLNTTVRTSRGGGFLIRATVKDAKGRVSTSERFVWVLNPGEDWGWNSTDLTVQLNKKRYAPGDTATVLIGNPNPGAAVLVTLEGDRLRRSVVRRGTGAVLTYSFPVTADMAPNISVAAASLGNGQFYSHESRVKVPRPGAELSVSVTPPKPRVAPGEEGRFRVTVRNAAGQGVPAEVALGIVDQAIYLVQRDTAPTMLQVFNAERDNVVGTDSSLNFYFSPGTLAARPAAPMSSAAFAQSKAEDRAAPAAPEAPVTPRQDFKDTMLWIPNLLTDAHGHADVTVKFPDNLTTWVATARAQTQAARFGQGSASTVSTRNVVARLSLPPFLVRGDTVTLSGLVNTTLNTAARGTAKMQLTGLRGRSGAALTSAGAALSLQANGRARSDVQVQASTVGTASVTFTARTSSGNDALTLPLPVKARGYDVTRSAVGSGSAPLTVTVPADATPQTLRLQLTLTPSLLSAVSPALEYLVGYPYGCTEQTMSRFLPALLARENLGAAQLPASVVKDLPAITEAGLARLALFQHDDGGWNFWQWDDSTLEMSAYVTQGLLRAKALGVKVDNAMLDQALTYLKARTADPRERSADRARAYRALAVAGRVTVTHLQAFARRRDLEPYALAETALALHAAGQAQLARDLLDRLKARRTSAQGGALVHWDTPDAQGAGAWDDFWDDNNIQVTAAALEAIATLDPRSPLIPGVSQWLLSTRRGPQWVSTQDTSSVIIAALALKPENSAASRPVTASLDGRTIGRVTVTGTRASALDVPPALLTAGPHTLTLSGAPAGLTAAAQLHYAREPAQLRSDASHGLRLTRRYERLDPVWDAAQTRYTYRRTPLLHAGQLQAVTSGDLVLVTLTVQPDHHSARYLLVSDPVPAGMKALDERSLAIAGLPDPDTYDAESWTSWYAGRDLLDDRVDLYADVLEGLQTMTYVLRAQTPGTFTALPTRAFLMYDPDVQGYGAAATLTVRDRGQ</sequence>
<reference evidence="5" key="1">
    <citation type="submission" date="2024-06" db="EMBL/GenBank/DDBJ databases">
        <title>Draft Genome Sequence of Deinococcus sonorensis Type Strain KR-87, a Biofilm Producing Representative of the Genus Deinococcus.</title>
        <authorList>
            <person name="Boren L.S."/>
            <person name="Grosso R.A."/>
            <person name="Hugenberg-Cox A.N."/>
            <person name="Hill J.T.E."/>
            <person name="Albert C.M."/>
            <person name="Tuohy J.M."/>
        </authorList>
    </citation>
    <scope>NUCLEOTIDE SEQUENCE</scope>
    <source>
        <strain evidence="5">KR-87</strain>
        <plasmid evidence="5">pDson01</plasmid>
    </source>
</reference>
<feature type="domain" description="Alpha-2-macroglobulin bait region" evidence="3">
    <location>
        <begin position="561"/>
        <end position="700"/>
    </location>
</feature>
<dbReference type="InterPro" id="IPR011625">
    <property type="entry name" value="A2M_N_BRD"/>
</dbReference>
<evidence type="ECO:0000256" key="2">
    <source>
        <dbReference type="SAM" id="MobiDB-lite"/>
    </source>
</evidence>
<evidence type="ECO:0000313" key="5">
    <source>
        <dbReference type="EMBL" id="XBV83871.1"/>
    </source>
</evidence>
<dbReference type="PANTHER" id="PTHR40094">
    <property type="entry name" value="ALPHA-2-MACROGLOBULIN HOMOLOG"/>
    <property type="match status" value="1"/>
</dbReference>
<dbReference type="InterPro" id="IPR041246">
    <property type="entry name" value="Bact_MG10"/>
</dbReference>
<dbReference type="InterPro" id="IPR047565">
    <property type="entry name" value="Alpha-macroglob_thiol-ester_cl"/>
</dbReference>
<dbReference type="SMART" id="SM01419">
    <property type="entry name" value="Thiol-ester_cl"/>
    <property type="match status" value="1"/>
</dbReference>
<name>A0AAU7U704_9DEIO</name>
<dbReference type="Pfam" id="PF17973">
    <property type="entry name" value="bMG10"/>
    <property type="match status" value="1"/>
</dbReference>
<dbReference type="GO" id="GO:0005615">
    <property type="term" value="C:extracellular space"/>
    <property type="evidence" value="ECO:0007669"/>
    <property type="project" value="InterPro"/>
</dbReference>
<dbReference type="GO" id="GO:0004866">
    <property type="term" value="F:endopeptidase inhibitor activity"/>
    <property type="evidence" value="ECO:0007669"/>
    <property type="project" value="InterPro"/>
</dbReference>
<dbReference type="RefSeq" id="WP_350241684.1">
    <property type="nucleotide sequence ID" value="NZ_CP158297.1"/>
</dbReference>
<dbReference type="InterPro" id="IPR002890">
    <property type="entry name" value="MG2"/>
</dbReference>
<dbReference type="EMBL" id="CP158297">
    <property type="protein sequence ID" value="XBV83871.1"/>
    <property type="molecule type" value="Genomic_DNA"/>
</dbReference>
<dbReference type="Pfam" id="PF00207">
    <property type="entry name" value="A2M"/>
    <property type="match status" value="1"/>
</dbReference>
<dbReference type="Pfam" id="PF07703">
    <property type="entry name" value="A2M_BRD"/>
    <property type="match status" value="1"/>
</dbReference>
<comment type="similarity">
    <text evidence="1">Belongs to the protease inhibitor I39 (alpha-2-macroglobulin) family. Bacterial alpha-2-macroglobulin subfamily.</text>
</comment>
<evidence type="ECO:0000259" key="3">
    <source>
        <dbReference type="SMART" id="SM01359"/>
    </source>
</evidence>
<organism evidence="5">
    <name type="scientific">Deinococcus sonorensis KR-87</name>
    <dbReference type="NCBI Taxonomy" id="694439"/>
    <lineage>
        <taxon>Bacteria</taxon>
        <taxon>Thermotogati</taxon>
        <taxon>Deinococcota</taxon>
        <taxon>Deinococci</taxon>
        <taxon>Deinococcales</taxon>
        <taxon>Deinococcaceae</taxon>
        <taxon>Deinococcus</taxon>
    </lineage>
</organism>
<dbReference type="Gene3D" id="2.60.40.1930">
    <property type="match status" value="1"/>
</dbReference>
<dbReference type="SMART" id="SM01359">
    <property type="entry name" value="A2M_N_2"/>
    <property type="match status" value="1"/>
</dbReference>
<dbReference type="SMART" id="SM01360">
    <property type="entry name" value="A2M"/>
    <property type="match status" value="1"/>
</dbReference>
<dbReference type="Pfam" id="PF07678">
    <property type="entry name" value="TED_complement"/>
    <property type="match status" value="1"/>
</dbReference>
<protein>
    <submittedName>
        <fullName evidence="5">MG2 domain-containing protein</fullName>
    </submittedName>
</protein>
<dbReference type="PANTHER" id="PTHR40094:SF1">
    <property type="entry name" value="UBIQUITIN DOMAIN-CONTAINING PROTEIN"/>
    <property type="match status" value="1"/>
</dbReference>
<accession>A0AAU7U704</accession>
<dbReference type="Gene3D" id="2.20.130.20">
    <property type="match status" value="1"/>
</dbReference>